<dbReference type="InterPro" id="IPR029063">
    <property type="entry name" value="SAM-dependent_MTases_sf"/>
</dbReference>
<evidence type="ECO:0000256" key="1">
    <source>
        <dbReference type="ARBA" id="ARBA00004913"/>
    </source>
</evidence>
<dbReference type="Proteomes" id="UP000295252">
    <property type="component" value="Unassembled WGS sequence"/>
</dbReference>
<proteinExistence type="inferred from homology"/>
<comment type="similarity">
    <text evidence="2">Belongs to the methyltransferase superfamily. Type-7 methyltransferase family.</text>
</comment>
<comment type="pathway">
    <text evidence="1">Alkaloid biosynthesis.</text>
</comment>
<accession>A0A068VHD0</accession>
<dbReference type="Gramene" id="CDP20017">
    <property type="protein sequence ID" value="CDP20017"/>
    <property type="gene ID" value="GSCOC_T00010747001"/>
</dbReference>
<dbReference type="Pfam" id="PF03492">
    <property type="entry name" value="Methyltransf_7"/>
    <property type="match status" value="1"/>
</dbReference>
<dbReference type="GO" id="GO:0008168">
    <property type="term" value="F:methyltransferase activity"/>
    <property type="evidence" value="ECO:0007669"/>
    <property type="project" value="InterPro"/>
</dbReference>
<dbReference type="InParanoid" id="A0A068VHD0"/>
<dbReference type="AlphaFoldDB" id="A0A068VHD0"/>
<organism evidence="3 4">
    <name type="scientific">Coffea canephora</name>
    <name type="common">Robusta coffee</name>
    <dbReference type="NCBI Taxonomy" id="49390"/>
    <lineage>
        <taxon>Eukaryota</taxon>
        <taxon>Viridiplantae</taxon>
        <taxon>Streptophyta</taxon>
        <taxon>Embryophyta</taxon>
        <taxon>Tracheophyta</taxon>
        <taxon>Spermatophyta</taxon>
        <taxon>Magnoliopsida</taxon>
        <taxon>eudicotyledons</taxon>
        <taxon>Gunneridae</taxon>
        <taxon>Pentapetalae</taxon>
        <taxon>asterids</taxon>
        <taxon>lamiids</taxon>
        <taxon>Gentianales</taxon>
        <taxon>Rubiaceae</taxon>
        <taxon>Ixoroideae</taxon>
        <taxon>Gardenieae complex</taxon>
        <taxon>Bertiereae - Coffeeae clade</taxon>
        <taxon>Coffeeae</taxon>
        <taxon>Coffea</taxon>
    </lineage>
</organism>
<dbReference type="OrthoDB" id="1523883at2759"/>
<dbReference type="Gene3D" id="3.40.50.150">
    <property type="entry name" value="Vaccinia Virus protein VP39"/>
    <property type="match status" value="1"/>
</dbReference>
<keyword evidence="4" id="KW-1185">Reference proteome</keyword>
<dbReference type="PANTHER" id="PTHR31009">
    <property type="entry name" value="S-ADENOSYL-L-METHIONINE:CARBOXYL METHYLTRANSFERASE FAMILY PROTEIN"/>
    <property type="match status" value="1"/>
</dbReference>
<gene>
    <name evidence="3" type="ORF">GSCOC_T00010747001</name>
</gene>
<dbReference type="InterPro" id="IPR005299">
    <property type="entry name" value="MeTrfase_7"/>
</dbReference>
<evidence type="ECO:0000313" key="3">
    <source>
        <dbReference type="EMBL" id="CDP20017.1"/>
    </source>
</evidence>
<dbReference type="PhylomeDB" id="A0A068VHD0"/>
<sequence length="144" mass="16236">MQNIVEAVELKYRSMQVSASLEFQGFFNDLVDNDFNTLFKSLPSKMGYFAAAVPDSFHKHLFPKASLHIAHSSYALHWLSKVPKEVGNQNSSAWNKCKIYCSKTIKEIKEAYFAQFREDLNRFLNARATEIVGGGLAVIQLAGL</sequence>
<evidence type="ECO:0000313" key="4">
    <source>
        <dbReference type="Proteomes" id="UP000295252"/>
    </source>
</evidence>
<dbReference type="EMBL" id="HG739917">
    <property type="protein sequence ID" value="CDP20017.1"/>
    <property type="molecule type" value="Genomic_DNA"/>
</dbReference>
<dbReference type="OMA" id="PNIFIAM"/>
<evidence type="ECO:0000256" key="2">
    <source>
        <dbReference type="ARBA" id="ARBA00007967"/>
    </source>
</evidence>
<reference evidence="4" key="1">
    <citation type="journal article" date="2014" name="Science">
        <title>The coffee genome provides insight into the convergent evolution of caffeine biosynthesis.</title>
        <authorList>
            <person name="Denoeud F."/>
            <person name="Carretero-Paulet L."/>
            <person name="Dereeper A."/>
            <person name="Droc G."/>
            <person name="Guyot R."/>
            <person name="Pietrella M."/>
            <person name="Zheng C."/>
            <person name="Alberti A."/>
            <person name="Anthony F."/>
            <person name="Aprea G."/>
            <person name="Aury J.M."/>
            <person name="Bento P."/>
            <person name="Bernard M."/>
            <person name="Bocs S."/>
            <person name="Campa C."/>
            <person name="Cenci A."/>
            <person name="Combes M.C."/>
            <person name="Crouzillat D."/>
            <person name="Da Silva C."/>
            <person name="Daddiego L."/>
            <person name="De Bellis F."/>
            <person name="Dussert S."/>
            <person name="Garsmeur O."/>
            <person name="Gayraud T."/>
            <person name="Guignon V."/>
            <person name="Jahn K."/>
            <person name="Jamilloux V."/>
            <person name="Joet T."/>
            <person name="Labadie K."/>
            <person name="Lan T."/>
            <person name="Leclercq J."/>
            <person name="Lepelley M."/>
            <person name="Leroy T."/>
            <person name="Li L.T."/>
            <person name="Librado P."/>
            <person name="Lopez L."/>
            <person name="Munoz A."/>
            <person name="Noel B."/>
            <person name="Pallavicini A."/>
            <person name="Perrotta G."/>
            <person name="Poncet V."/>
            <person name="Pot D."/>
            <person name="Priyono X."/>
            <person name="Rigoreau M."/>
            <person name="Rouard M."/>
            <person name="Rozas J."/>
            <person name="Tranchant-Dubreuil C."/>
            <person name="VanBuren R."/>
            <person name="Zhang Q."/>
            <person name="Andrade A.C."/>
            <person name="Argout X."/>
            <person name="Bertrand B."/>
            <person name="de Kochko A."/>
            <person name="Graziosi G."/>
            <person name="Henry R.J."/>
            <person name="Jayarama X."/>
            <person name="Ming R."/>
            <person name="Nagai C."/>
            <person name="Rounsley S."/>
            <person name="Sankoff D."/>
            <person name="Giuliano G."/>
            <person name="Albert V.A."/>
            <person name="Wincker P."/>
            <person name="Lashermes P."/>
        </authorList>
    </citation>
    <scope>NUCLEOTIDE SEQUENCE [LARGE SCALE GENOMIC DNA]</scope>
    <source>
        <strain evidence="4">cv. DH200-94</strain>
    </source>
</reference>
<protein>
    <submittedName>
        <fullName evidence="3">DH200=94 genomic scaffold, scaffold_833</fullName>
    </submittedName>
</protein>
<dbReference type="SUPFAM" id="SSF53335">
    <property type="entry name" value="S-adenosyl-L-methionine-dependent methyltransferases"/>
    <property type="match status" value="1"/>
</dbReference>
<name>A0A068VHD0_COFCA</name>